<feature type="non-terminal residue" evidence="1">
    <location>
        <position position="1"/>
    </location>
</feature>
<sequence length="33" mass="3946">TTKFSNNKILFFLNVKENICLLTYKKGLKPYCY</sequence>
<dbReference type="EMBL" id="HACA01006591">
    <property type="protein sequence ID" value="CDW23952.1"/>
    <property type="molecule type" value="Transcribed_RNA"/>
</dbReference>
<protein>
    <submittedName>
        <fullName evidence="1">Uncharacterized protein</fullName>
    </submittedName>
</protein>
<organism evidence="1">
    <name type="scientific">Lepeophtheirus salmonis</name>
    <name type="common">Salmon louse</name>
    <name type="synonym">Caligus salmonis</name>
    <dbReference type="NCBI Taxonomy" id="72036"/>
    <lineage>
        <taxon>Eukaryota</taxon>
        <taxon>Metazoa</taxon>
        <taxon>Ecdysozoa</taxon>
        <taxon>Arthropoda</taxon>
        <taxon>Crustacea</taxon>
        <taxon>Multicrustacea</taxon>
        <taxon>Hexanauplia</taxon>
        <taxon>Copepoda</taxon>
        <taxon>Siphonostomatoida</taxon>
        <taxon>Caligidae</taxon>
        <taxon>Lepeophtheirus</taxon>
    </lineage>
</organism>
<proteinExistence type="predicted"/>
<accession>A0A0K2TEE7</accession>
<reference evidence="1" key="1">
    <citation type="submission" date="2014-05" db="EMBL/GenBank/DDBJ databases">
        <authorList>
            <person name="Chronopoulou M."/>
        </authorList>
    </citation>
    <scope>NUCLEOTIDE SEQUENCE</scope>
    <source>
        <tissue evidence="1">Whole organism</tissue>
    </source>
</reference>
<dbReference type="AlphaFoldDB" id="A0A0K2TEE7"/>
<name>A0A0K2TEE7_LEPSM</name>
<evidence type="ECO:0000313" key="1">
    <source>
        <dbReference type="EMBL" id="CDW23952.1"/>
    </source>
</evidence>